<dbReference type="OrthoDB" id="181729at2"/>
<dbReference type="STRING" id="641524.ADICYQ_4247"/>
<dbReference type="RefSeq" id="WP_020891736.1">
    <property type="nucleotide sequence ID" value="NZ_ATNM01000142.1"/>
</dbReference>
<reference evidence="1 2" key="1">
    <citation type="journal article" date="2013" name="Genome Announc.">
        <title>Draft Genome Sequence of Cyclobacterium qasimii Strain M12-11BT, Isolated from Arctic Marine Sediment.</title>
        <authorList>
            <person name="Shivaji S."/>
            <person name="Ara S."/>
            <person name="Singh A."/>
            <person name="Kumar Pinnaka A."/>
        </authorList>
    </citation>
    <scope>NUCLEOTIDE SEQUENCE [LARGE SCALE GENOMIC DNA]</scope>
    <source>
        <strain evidence="1 2">M12-11B</strain>
    </source>
</reference>
<evidence type="ECO:0000313" key="1">
    <source>
        <dbReference type="EMBL" id="EPR66660.1"/>
    </source>
</evidence>
<accession>S7V8T4</accession>
<dbReference type="InterPro" id="IPR029052">
    <property type="entry name" value="Metallo-depent_PP-like"/>
</dbReference>
<dbReference type="EMBL" id="ATNM01000142">
    <property type="protein sequence ID" value="EPR66660.1"/>
    <property type="molecule type" value="Genomic_DNA"/>
</dbReference>
<comment type="caution">
    <text evidence="1">The sequence shown here is derived from an EMBL/GenBank/DDBJ whole genome shotgun (WGS) entry which is preliminary data.</text>
</comment>
<organism evidence="1 2">
    <name type="scientific">Cyclobacterium qasimii M12-11B</name>
    <dbReference type="NCBI Taxonomy" id="641524"/>
    <lineage>
        <taxon>Bacteria</taxon>
        <taxon>Pseudomonadati</taxon>
        <taxon>Bacteroidota</taxon>
        <taxon>Cytophagia</taxon>
        <taxon>Cytophagales</taxon>
        <taxon>Cyclobacteriaceae</taxon>
        <taxon>Cyclobacterium</taxon>
    </lineage>
</organism>
<dbReference type="SUPFAM" id="SSF56300">
    <property type="entry name" value="Metallo-dependent phosphatases"/>
    <property type="match status" value="1"/>
</dbReference>
<dbReference type="Proteomes" id="UP000014974">
    <property type="component" value="Unassembled WGS sequence"/>
</dbReference>
<evidence type="ECO:0008006" key="3">
    <source>
        <dbReference type="Google" id="ProtNLM"/>
    </source>
</evidence>
<sequence>MMHIPLYAPGRTLGYGCGHPEYNAQNDRNFEIERRERWPENGHSSTTMEFHKAVFNTSNLLGVFAGHIHRQTIDWAMGIPQFLTSPNASGGYLDVDFLPMEKSDKTKFS</sequence>
<dbReference type="AlphaFoldDB" id="S7V8T4"/>
<proteinExistence type="predicted"/>
<protein>
    <recommendedName>
        <fullName evidence="3">Calcineurin-like phosphoesterase domain-containing protein</fullName>
    </recommendedName>
</protein>
<gene>
    <name evidence="1" type="ORF">ADICYQ_4247</name>
</gene>
<dbReference type="eggNOG" id="COG0420">
    <property type="taxonomic scope" value="Bacteria"/>
</dbReference>
<evidence type="ECO:0000313" key="2">
    <source>
        <dbReference type="Proteomes" id="UP000014974"/>
    </source>
</evidence>
<name>S7V8T4_9BACT</name>